<feature type="domain" description="RING-type" evidence="6">
    <location>
        <begin position="11"/>
        <end position="51"/>
    </location>
</feature>
<dbReference type="PANTHER" id="PTHR24103">
    <property type="entry name" value="E3 UBIQUITIN-PROTEIN LIGASE TRIM"/>
    <property type="match status" value="1"/>
</dbReference>
<dbReference type="SMART" id="SM00184">
    <property type="entry name" value="RING"/>
    <property type="match status" value="1"/>
</dbReference>
<feature type="domain" description="B30.2/SPRY" evidence="8">
    <location>
        <begin position="273"/>
        <end position="466"/>
    </location>
</feature>
<reference evidence="9" key="1">
    <citation type="submission" date="2019-06" db="EMBL/GenBank/DDBJ databases">
        <authorList>
            <consortium name="Wellcome Sanger Institute Data Sharing"/>
        </authorList>
    </citation>
    <scope>NUCLEOTIDE SEQUENCE [LARGE SCALE GENOMIC DNA]</scope>
</reference>
<dbReference type="Pfam" id="PF00643">
    <property type="entry name" value="zf-B_box"/>
    <property type="match status" value="1"/>
</dbReference>
<keyword evidence="10" id="KW-1185">Reference proteome</keyword>
<sequence>MASRSEEDFSCPVCHNVFRDPVVLSCSHSFCRDCVKTWWRQKPGWECPVCQRRSSKEEPPVNLALKNLCEWFLREDGAQRSRSSEALCSLHQEKLRLFCLDHQQPVCLVCRDSENHSRHSFRPVDEAARQHRQRLEDTLRPLRLRLDLCRGLTVQLERAAGHLKVQARHTETQIQETFRKLRRFLAEEEEARLAALRAEEDQKTRAMQDQMEALRMETAALEDTVRATEQDLRAPDVSFLSSYRAAVERVQRRPLLDPPRLSSGALIHQAQHLGNLAFNIWEKMKDLVSYCPLVLDPNTAHPELVLSEDLSSLSRGEEQKLPENPERFGPAVCVLTSRGFDSGTHSWDVHVGDSTGWDLGVLAASVHRKQAIRSGSWMIRFYQGEYWAQSPPANLTFLSVQKTLRRVRLSLDWDPGQLSFWDPETNTHLHTFIHTFSEKMFPFFFSRDQEPLRLCPVRVSVQVEPPSLTSGSAVDLSVASRVEKIVSQN</sequence>
<evidence type="ECO:0000313" key="9">
    <source>
        <dbReference type="Ensembl" id="ENSSFAP00005013462.1"/>
    </source>
</evidence>
<dbReference type="Gene3D" id="3.30.40.10">
    <property type="entry name" value="Zinc/RING finger domain, C3HC4 (zinc finger)"/>
    <property type="match status" value="1"/>
</dbReference>
<evidence type="ECO:0000256" key="5">
    <source>
        <dbReference type="SAM" id="Coils"/>
    </source>
</evidence>
<protein>
    <submittedName>
        <fullName evidence="9">Tripartite motif-containing protein 35-like</fullName>
    </submittedName>
</protein>
<dbReference type="RefSeq" id="XP_029948155.1">
    <property type="nucleotide sequence ID" value="XM_030092295.1"/>
</dbReference>
<dbReference type="OMA" id="KHRFISI"/>
<dbReference type="Proteomes" id="UP000472267">
    <property type="component" value="Chromosome 5"/>
</dbReference>
<evidence type="ECO:0000256" key="4">
    <source>
        <dbReference type="PROSITE-ProRule" id="PRU00024"/>
    </source>
</evidence>
<dbReference type="InterPro" id="IPR013083">
    <property type="entry name" value="Znf_RING/FYVE/PHD"/>
</dbReference>
<dbReference type="InterPro" id="IPR050143">
    <property type="entry name" value="TRIM/RBCC"/>
</dbReference>
<dbReference type="PROSITE" id="PS50188">
    <property type="entry name" value="B302_SPRY"/>
    <property type="match status" value="1"/>
</dbReference>
<gene>
    <name evidence="9" type="primary">LOC115388960</name>
</gene>
<name>A0A672G5F3_SALFA</name>
<feature type="domain" description="B box-type" evidence="7">
    <location>
        <begin position="83"/>
        <end position="124"/>
    </location>
</feature>
<reference evidence="9" key="2">
    <citation type="submission" date="2025-08" db="UniProtKB">
        <authorList>
            <consortium name="Ensembl"/>
        </authorList>
    </citation>
    <scope>IDENTIFICATION</scope>
</reference>
<dbReference type="Gene3D" id="2.60.120.920">
    <property type="match status" value="1"/>
</dbReference>
<keyword evidence="2 4" id="KW-0863">Zinc-finger</keyword>
<dbReference type="InterPro" id="IPR043136">
    <property type="entry name" value="B30.2/SPRY_sf"/>
</dbReference>
<dbReference type="FunCoup" id="A0A672G5F3">
    <property type="interactions" value="178"/>
</dbReference>
<evidence type="ECO:0000256" key="2">
    <source>
        <dbReference type="ARBA" id="ARBA00022771"/>
    </source>
</evidence>
<reference evidence="9" key="3">
    <citation type="submission" date="2025-09" db="UniProtKB">
        <authorList>
            <consortium name="Ensembl"/>
        </authorList>
    </citation>
    <scope>IDENTIFICATION</scope>
</reference>
<dbReference type="PROSITE" id="PS50089">
    <property type="entry name" value="ZF_RING_2"/>
    <property type="match status" value="1"/>
</dbReference>
<evidence type="ECO:0000256" key="3">
    <source>
        <dbReference type="ARBA" id="ARBA00022833"/>
    </source>
</evidence>
<dbReference type="InterPro" id="IPR001841">
    <property type="entry name" value="Znf_RING"/>
</dbReference>
<dbReference type="SMART" id="SM00449">
    <property type="entry name" value="SPRY"/>
    <property type="match status" value="1"/>
</dbReference>
<evidence type="ECO:0000259" key="7">
    <source>
        <dbReference type="PROSITE" id="PS50119"/>
    </source>
</evidence>
<keyword evidence="1" id="KW-0479">Metal-binding</keyword>
<dbReference type="Pfam" id="PF13765">
    <property type="entry name" value="PRY"/>
    <property type="match status" value="1"/>
</dbReference>
<dbReference type="OrthoDB" id="8432828at2759"/>
<dbReference type="PROSITE" id="PS50119">
    <property type="entry name" value="ZF_BBOX"/>
    <property type="match status" value="1"/>
</dbReference>
<evidence type="ECO:0000256" key="1">
    <source>
        <dbReference type="ARBA" id="ARBA00022723"/>
    </source>
</evidence>
<organism evidence="9 10">
    <name type="scientific">Salarias fasciatus</name>
    <name type="common">Jewelled blenny</name>
    <name type="synonym">Blennius fasciatus</name>
    <dbReference type="NCBI Taxonomy" id="181472"/>
    <lineage>
        <taxon>Eukaryota</taxon>
        <taxon>Metazoa</taxon>
        <taxon>Chordata</taxon>
        <taxon>Craniata</taxon>
        <taxon>Vertebrata</taxon>
        <taxon>Euteleostomi</taxon>
        <taxon>Actinopterygii</taxon>
        <taxon>Neopterygii</taxon>
        <taxon>Teleostei</taxon>
        <taxon>Neoteleostei</taxon>
        <taxon>Acanthomorphata</taxon>
        <taxon>Ovalentaria</taxon>
        <taxon>Blenniimorphae</taxon>
        <taxon>Blenniiformes</taxon>
        <taxon>Blennioidei</taxon>
        <taxon>Blenniidae</taxon>
        <taxon>Salariinae</taxon>
        <taxon>Salarias</taxon>
    </lineage>
</organism>
<evidence type="ECO:0000259" key="6">
    <source>
        <dbReference type="PROSITE" id="PS50089"/>
    </source>
</evidence>
<dbReference type="GO" id="GO:0008270">
    <property type="term" value="F:zinc ion binding"/>
    <property type="evidence" value="ECO:0007669"/>
    <property type="project" value="UniProtKB-KW"/>
</dbReference>
<dbReference type="InterPro" id="IPR006574">
    <property type="entry name" value="PRY"/>
</dbReference>
<dbReference type="InterPro" id="IPR013320">
    <property type="entry name" value="ConA-like_dom_sf"/>
</dbReference>
<dbReference type="InterPro" id="IPR001870">
    <property type="entry name" value="B30.2/SPRY"/>
</dbReference>
<dbReference type="Pfam" id="PF13445">
    <property type="entry name" value="zf-RING_UBOX"/>
    <property type="match status" value="1"/>
</dbReference>
<dbReference type="SUPFAM" id="SSF57845">
    <property type="entry name" value="B-box zinc-binding domain"/>
    <property type="match status" value="1"/>
</dbReference>
<dbReference type="InterPro" id="IPR003879">
    <property type="entry name" value="Butyrophylin_SPRY"/>
</dbReference>
<dbReference type="PRINTS" id="PR01407">
    <property type="entry name" value="BUTYPHLNCDUF"/>
</dbReference>
<feature type="coiled-coil region" evidence="5">
    <location>
        <begin position="186"/>
        <end position="231"/>
    </location>
</feature>
<dbReference type="SUPFAM" id="SSF57850">
    <property type="entry name" value="RING/U-box"/>
    <property type="match status" value="1"/>
</dbReference>
<dbReference type="Ensembl" id="ENSSFAT00005014031.1">
    <property type="protein sequence ID" value="ENSSFAP00005013462.1"/>
    <property type="gene ID" value="ENSSFAG00005007321.1"/>
</dbReference>
<proteinExistence type="predicted"/>
<dbReference type="Pfam" id="PF00622">
    <property type="entry name" value="SPRY"/>
    <property type="match status" value="1"/>
</dbReference>
<dbReference type="CDD" id="cd12893">
    <property type="entry name" value="SPRY_PRY_TRIM35"/>
    <property type="match status" value="1"/>
</dbReference>
<keyword evidence="3" id="KW-0862">Zinc</keyword>
<dbReference type="InterPro" id="IPR017907">
    <property type="entry name" value="Znf_RING_CS"/>
</dbReference>
<dbReference type="SMART" id="SM00336">
    <property type="entry name" value="BBOX"/>
    <property type="match status" value="1"/>
</dbReference>
<dbReference type="InParanoid" id="A0A672G5F3"/>
<dbReference type="InterPro" id="IPR000315">
    <property type="entry name" value="Znf_B-box"/>
</dbReference>
<accession>A0A672G5F3</accession>
<dbReference type="InterPro" id="IPR003877">
    <property type="entry name" value="SPRY_dom"/>
</dbReference>
<keyword evidence="5" id="KW-0175">Coiled coil</keyword>
<dbReference type="GeneID" id="115388960"/>
<dbReference type="AlphaFoldDB" id="A0A672G5F3"/>
<dbReference type="InterPro" id="IPR027370">
    <property type="entry name" value="Znf-RING_euk"/>
</dbReference>
<dbReference type="SMART" id="SM00589">
    <property type="entry name" value="PRY"/>
    <property type="match status" value="1"/>
</dbReference>
<dbReference type="PROSITE" id="PS00518">
    <property type="entry name" value="ZF_RING_1"/>
    <property type="match status" value="1"/>
</dbReference>
<dbReference type="Gene3D" id="3.30.160.60">
    <property type="entry name" value="Classic Zinc Finger"/>
    <property type="match status" value="1"/>
</dbReference>
<evidence type="ECO:0000259" key="8">
    <source>
        <dbReference type="PROSITE" id="PS50188"/>
    </source>
</evidence>
<evidence type="ECO:0000313" key="10">
    <source>
        <dbReference type="Proteomes" id="UP000472267"/>
    </source>
</evidence>
<dbReference type="SUPFAM" id="SSF49899">
    <property type="entry name" value="Concanavalin A-like lectins/glucanases"/>
    <property type="match status" value="1"/>
</dbReference>